<name>A0A9D2JWM8_9BACT</name>
<protein>
    <submittedName>
        <fullName evidence="4">Glycosyltransferase family 2 protein</fullName>
    </submittedName>
</protein>
<proteinExistence type="predicted"/>
<dbReference type="AlphaFoldDB" id="A0A9D2JWM8"/>
<dbReference type="InterPro" id="IPR029044">
    <property type="entry name" value="Nucleotide-diphossugar_trans"/>
</dbReference>
<dbReference type="PANTHER" id="PTHR43685:SF3">
    <property type="entry name" value="SLR2126 PROTEIN"/>
    <property type="match status" value="1"/>
</dbReference>
<evidence type="ECO:0000313" key="5">
    <source>
        <dbReference type="Proteomes" id="UP000824055"/>
    </source>
</evidence>
<feature type="domain" description="Glycosyltransferase 2-like" evidence="2">
    <location>
        <begin position="8"/>
        <end position="103"/>
    </location>
</feature>
<reference evidence="4" key="2">
    <citation type="submission" date="2021-04" db="EMBL/GenBank/DDBJ databases">
        <authorList>
            <person name="Gilroy R."/>
        </authorList>
    </citation>
    <scope>NUCLEOTIDE SEQUENCE</scope>
    <source>
        <strain evidence="4">ChiHecec3B27-8219</strain>
    </source>
</reference>
<dbReference type="InterPro" id="IPR001173">
    <property type="entry name" value="Glyco_trans_2-like"/>
</dbReference>
<dbReference type="Proteomes" id="UP000824055">
    <property type="component" value="Unassembled WGS sequence"/>
</dbReference>
<accession>A0A9D2JWM8</accession>
<dbReference type="PANTHER" id="PTHR43685">
    <property type="entry name" value="GLYCOSYLTRANSFERASE"/>
    <property type="match status" value="1"/>
</dbReference>
<reference evidence="4" key="1">
    <citation type="journal article" date="2021" name="PeerJ">
        <title>Extensive microbial diversity within the chicken gut microbiome revealed by metagenomics and culture.</title>
        <authorList>
            <person name="Gilroy R."/>
            <person name="Ravi A."/>
            <person name="Getino M."/>
            <person name="Pursley I."/>
            <person name="Horton D.L."/>
            <person name="Alikhan N.F."/>
            <person name="Baker D."/>
            <person name="Gharbi K."/>
            <person name="Hall N."/>
            <person name="Watson M."/>
            <person name="Adriaenssens E.M."/>
            <person name="Foster-Nyarko E."/>
            <person name="Jarju S."/>
            <person name="Secka A."/>
            <person name="Antonio M."/>
            <person name="Oren A."/>
            <person name="Chaudhuri R.R."/>
            <person name="La Ragione R."/>
            <person name="Hildebrand F."/>
            <person name="Pallen M.J."/>
        </authorList>
    </citation>
    <scope>NUCLEOTIDE SEQUENCE</scope>
    <source>
        <strain evidence="4">ChiHecec3B27-8219</strain>
    </source>
</reference>
<dbReference type="EMBL" id="DXBE01000067">
    <property type="protein sequence ID" value="HIZ70041.1"/>
    <property type="molecule type" value="Genomic_DNA"/>
</dbReference>
<dbReference type="InterPro" id="IPR027791">
    <property type="entry name" value="Galactosyl_T_C"/>
</dbReference>
<evidence type="ECO:0000259" key="2">
    <source>
        <dbReference type="Pfam" id="PF00535"/>
    </source>
</evidence>
<dbReference type="SUPFAM" id="SSF53448">
    <property type="entry name" value="Nucleotide-diphospho-sugar transferases"/>
    <property type="match status" value="1"/>
</dbReference>
<feature type="domain" description="Galactosyltransferase C-terminal" evidence="3">
    <location>
        <begin position="179"/>
        <end position="236"/>
    </location>
</feature>
<dbReference type="Pfam" id="PF00535">
    <property type="entry name" value="Glycos_transf_2"/>
    <property type="match status" value="1"/>
</dbReference>
<comment type="caution">
    <text evidence="4">The sequence shown here is derived from an EMBL/GenBank/DDBJ whole genome shotgun (WGS) entry which is preliminary data.</text>
</comment>
<evidence type="ECO:0000259" key="3">
    <source>
        <dbReference type="Pfam" id="PF02709"/>
    </source>
</evidence>
<dbReference type="Gene3D" id="3.90.550.10">
    <property type="entry name" value="Spore Coat Polysaccharide Biosynthesis Protein SpsA, Chain A"/>
    <property type="match status" value="1"/>
</dbReference>
<evidence type="ECO:0000313" key="4">
    <source>
        <dbReference type="EMBL" id="HIZ70041.1"/>
    </source>
</evidence>
<organism evidence="4 5">
    <name type="scientific">Candidatus Prevotella avicola</name>
    <dbReference type="NCBI Taxonomy" id="2838738"/>
    <lineage>
        <taxon>Bacteria</taxon>
        <taxon>Pseudomonadati</taxon>
        <taxon>Bacteroidota</taxon>
        <taxon>Bacteroidia</taxon>
        <taxon>Bacteroidales</taxon>
        <taxon>Prevotellaceae</taxon>
        <taxon>Prevotella</taxon>
    </lineage>
</organism>
<gene>
    <name evidence="4" type="ORF">H9966_09250</name>
</gene>
<evidence type="ECO:0000256" key="1">
    <source>
        <dbReference type="ARBA" id="ARBA00022679"/>
    </source>
</evidence>
<sequence>MERFTIGVIISTYNNPKWLEKTLWGYMCQSRPADEIIVADDGSGPETKALIEAYMGKLPISHVWHEDKGFRKTRILNTALLRSKADYLIFTDQDCVPRQDFIATHERYARCGRFLSGGYFRLPMDISQAITQADIQAGRAFSTRWLKEMGMKWSEKWLKLAKSQAFTRLMNHVTPARATWNGCNASGWRDDLLAVNGFNEEMRYGAEDRELGVRLNNLGIRPCQVRYSAIVLHLDHKRPYKHEEEMRKNRAIMMASKRDKLIQTPHGLNLHEKENTHK</sequence>
<dbReference type="GO" id="GO:0016740">
    <property type="term" value="F:transferase activity"/>
    <property type="evidence" value="ECO:0007669"/>
    <property type="project" value="UniProtKB-KW"/>
</dbReference>
<dbReference type="Pfam" id="PF02709">
    <property type="entry name" value="Glyco_transf_7C"/>
    <property type="match status" value="1"/>
</dbReference>
<dbReference type="CDD" id="cd06420">
    <property type="entry name" value="GT2_Chondriotin_Pol_N"/>
    <property type="match status" value="1"/>
</dbReference>
<keyword evidence="1" id="KW-0808">Transferase</keyword>
<dbReference type="InterPro" id="IPR050834">
    <property type="entry name" value="Glycosyltransf_2"/>
</dbReference>